<keyword evidence="4" id="KW-1185">Reference proteome</keyword>
<dbReference type="NCBIfam" id="TIGR04183">
    <property type="entry name" value="Por_Secre_tail"/>
    <property type="match status" value="1"/>
</dbReference>
<keyword evidence="1" id="KW-0732">Signal</keyword>
<dbReference type="Pfam" id="PF18962">
    <property type="entry name" value="Por_Secre_tail"/>
    <property type="match status" value="1"/>
</dbReference>
<evidence type="ECO:0000259" key="2">
    <source>
        <dbReference type="Pfam" id="PF18962"/>
    </source>
</evidence>
<accession>A0ABN1MKM5</accession>
<proteinExistence type="predicted"/>
<comment type="caution">
    <text evidence="3">The sequence shown here is derived from an EMBL/GenBank/DDBJ whole genome shotgun (WGS) entry which is preliminary data.</text>
</comment>
<name>A0ABN1MKM5_9FLAO</name>
<sequence length="749" mass="83174">MGKNITSVFLLVFVWTCFNVFGQDEKKAHGLVSNFEQSFDFQPEKKYSREDGLKYNEAEYTNHPDFGRLPVDAPYGKRVVEDLSKRTADERYYIDLDDPTFFYVQKAATPINFEKDGYLVAIHPYLSPSQNGVYKAERQPYPAELNTLNKNAVIYIDGQEFSFSNYSLVATLPDGTQETFSANWEAIQVGNEGALIENIFPKIDLRILFSKGQIKTEFILTEQPVYTELEFTDEIGFNNDFELIEDTENHRGKLLVRSSDQTPFLKIGAVKSFDASQAKELASIHPYINDENHLKFICDATFLHNPELTYPLLIDPLFTAVGPVNSAVGVIGSLESPASCSSTLNVNFPGGSTPWDFSAAWSIYADECFYNWYYYGYWPCYTGEAQVSITSNCGGRSPATGIWNCSPGCSNPGTWNPTLPFAASGTQSLAQCYTPSCSNQTLSFSFNLDRNSGCPSFGGADQCNWSSSWCITLNQWQVTVQGRSLETLGNTSTGNGYTAVVSSNCLGNSTLDPTVQYGVPGYSYSWSTGATTPTITVSNASSGATYTADVTDACGTTRTATFDITCPLAVTLTKFDAVNLEREVLLEWETATEQDNDYFVVQRSTDGIHFENIGMVKGAGNSNTTRYYHFSDPEPYAHISYYRLEIVDFQGTRDYSSTESVVRNNTDGSIQLIPNPAKESVNVVYTASVQDEYTILINSSRGERMLEKVVEVKKGMQSTHFDVSGLASGIYIVQILTKHEVFSERLIIE</sequence>
<gene>
    <name evidence="3" type="ORF">GCM10009118_01430</name>
</gene>
<feature type="domain" description="Secretion system C-terminal sorting" evidence="2">
    <location>
        <begin position="674"/>
        <end position="748"/>
    </location>
</feature>
<evidence type="ECO:0000256" key="1">
    <source>
        <dbReference type="ARBA" id="ARBA00022729"/>
    </source>
</evidence>
<evidence type="ECO:0000313" key="3">
    <source>
        <dbReference type="EMBL" id="GAA0873735.1"/>
    </source>
</evidence>
<reference evidence="3 4" key="1">
    <citation type="journal article" date="2019" name="Int. J. Syst. Evol. Microbiol.">
        <title>The Global Catalogue of Microorganisms (GCM) 10K type strain sequencing project: providing services to taxonomists for standard genome sequencing and annotation.</title>
        <authorList>
            <consortium name="The Broad Institute Genomics Platform"/>
            <consortium name="The Broad Institute Genome Sequencing Center for Infectious Disease"/>
            <person name="Wu L."/>
            <person name="Ma J."/>
        </authorList>
    </citation>
    <scope>NUCLEOTIDE SEQUENCE [LARGE SCALE GENOMIC DNA]</scope>
    <source>
        <strain evidence="3 4">JCM 16083</strain>
    </source>
</reference>
<protein>
    <recommendedName>
        <fullName evidence="2">Secretion system C-terminal sorting domain-containing protein</fullName>
    </recommendedName>
</protein>
<dbReference type="Proteomes" id="UP001501126">
    <property type="component" value="Unassembled WGS sequence"/>
</dbReference>
<dbReference type="EMBL" id="BAAAFH010000003">
    <property type="protein sequence ID" value="GAA0873735.1"/>
    <property type="molecule type" value="Genomic_DNA"/>
</dbReference>
<dbReference type="RefSeq" id="WP_343784062.1">
    <property type="nucleotide sequence ID" value="NZ_BAAAFH010000003.1"/>
</dbReference>
<evidence type="ECO:0000313" key="4">
    <source>
        <dbReference type="Proteomes" id="UP001501126"/>
    </source>
</evidence>
<dbReference type="InterPro" id="IPR026444">
    <property type="entry name" value="Secre_tail"/>
</dbReference>
<organism evidence="3 4">
    <name type="scientific">Wandonia haliotis</name>
    <dbReference type="NCBI Taxonomy" id="574963"/>
    <lineage>
        <taxon>Bacteria</taxon>
        <taxon>Pseudomonadati</taxon>
        <taxon>Bacteroidota</taxon>
        <taxon>Flavobacteriia</taxon>
        <taxon>Flavobacteriales</taxon>
        <taxon>Crocinitomicaceae</taxon>
        <taxon>Wandonia</taxon>
    </lineage>
</organism>